<evidence type="ECO:0000256" key="1">
    <source>
        <dbReference type="ARBA" id="ARBA00022450"/>
    </source>
</evidence>
<dbReference type="Proteomes" id="UP000829364">
    <property type="component" value="Chromosome 2"/>
</dbReference>
<dbReference type="EMBL" id="CP086355">
    <property type="protein sequence ID" value="UNI15752.1"/>
    <property type="molecule type" value="Genomic_DNA"/>
</dbReference>
<dbReference type="SUPFAM" id="SSF53335">
    <property type="entry name" value="S-adenosyl-L-methionine-dependent methyltransferases"/>
    <property type="match status" value="1"/>
</dbReference>
<evidence type="ECO:0000256" key="2">
    <source>
        <dbReference type="ARBA" id="ARBA00022553"/>
    </source>
</evidence>
<protein>
    <recommendedName>
        <fullName evidence="3">Thioester reductase (TE) domain-containing protein</fullName>
    </recommendedName>
</protein>
<accession>A0A9Q8V8F7</accession>
<dbReference type="RefSeq" id="XP_047839233.1">
    <property type="nucleotide sequence ID" value="XM_047983263.1"/>
</dbReference>
<dbReference type="Pfam" id="PF07993">
    <property type="entry name" value="NAD_binding_4"/>
    <property type="match status" value="1"/>
</dbReference>
<dbReference type="InterPro" id="IPR029063">
    <property type="entry name" value="SAM-dependent_MTases_sf"/>
</dbReference>
<sequence>MEDLLSRLASGLRNHIDGPLNILEMGAGTGGTIRWVVSLLASLDPPVEYTFTDLDSSFCVLTRKKFGRNLYESARNIRKPLRPDGFLLMVEMTTPMYWVDMIFGLLEGWWLFDDGRTHAVADENRWARDLQSAAYGHVNWTDGQREEKGLQKLIIAMASGPRQRQVDSFESKGIDSPQDCLEKFLVWETDLSKPRLGLAAVDYEALLGETTHIIHNVWLMNARWPVKRFEPQFQILRNLLDAGLTMSKRGRGKAGFLFVSFIATVGHWPLHMNNPNVPEERVTIERCTDTPNGSMP</sequence>
<keyword evidence="5" id="KW-1185">Reference proteome</keyword>
<dbReference type="OrthoDB" id="329835at2759"/>
<gene>
    <name evidence="4" type="ORF">JDV02_002258</name>
</gene>
<evidence type="ECO:0000259" key="3">
    <source>
        <dbReference type="Pfam" id="PF07993"/>
    </source>
</evidence>
<dbReference type="InterPro" id="IPR013120">
    <property type="entry name" value="FAR_NAD-bd"/>
</dbReference>
<dbReference type="GeneID" id="72064219"/>
<dbReference type="AlphaFoldDB" id="A0A9Q8V8F7"/>
<feature type="domain" description="Thioester reductase (TE)" evidence="3">
    <location>
        <begin position="161"/>
        <end position="228"/>
    </location>
</feature>
<keyword evidence="2" id="KW-0597">Phosphoprotein</keyword>
<keyword evidence="1" id="KW-0596">Phosphopantetheine</keyword>
<organism evidence="4 5">
    <name type="scientific">Purpureocillium takamizusanense</name>
    <dbReference type="NCBI Taxonomy" id="2060973"/>
    <lineage>
        <taxon>Eukaryota</taxon>
        <taxon>Fungi</taxon>
        <taxon>Dikarya</taxon>
        <taxon>Ascomycota</taxon>
        <taxon>Pezizomycotina</taxon>
        <taxon>Sordariomycetes</taxon>
        <taxon>Hypocreomycetidae</taxon>
        <taxon>Hypocreales</taxon>
        <taxon>Ophiocordycipitaceae</taxon>
        <taxon>Purpureocillium</taxon>
    </lineage>
</organism>
<name>A0A9Q8V8F7_9HYPO</name>
<reference evidence="4" key="1">
    <citation type="submission" date="2021-11" db="EMBL/GenBank/DDBJ databases">
        <title>Purpureocillium_takamizusanense_genome.</title>
        <authorList>
            <person name="Nguyen N.-H."/>
        </authorList>
    </citation>
    <scope>NUCLEOTIDE SEQUENCE</scope>
    <source>
        <strain evidence="4">PT3</strain>
    </source>
</reference>
<proteinExistence type="predicted"/>
<evidence type="ECO:0000313" key="4">
    <source>
        <dbReference type="EMBL" id="UNI15752.1"/>
    </source>
</evidence>
<dbReference type="KEGG" id="ptkz:JDV02_002258"/>
<dbReference type="Gene3D" id="3.40.50.720">
    <property type="entry name" value="NAD(P)-binding Rossmann-like Domain"/>
    <property type="match status" value="1"/>
</dbReference>
<evidence type="ECO:0000313" key="5">
    <source>
        <dbReference type="Proteomes" id="UP000829364"/>
    </source>
</evidence>
<dbReference type="Gene3D" id="3.40.50.150">
    <property type="entry name" value="Vaccinia Virus protein VP39"/>
    <property type="match status" value="2"/>
</dbReference>